<keyword evidence="2" id="KW-0862">Zinc</keyword>
<dbReference type="Proteomes" id="UP000543642">
    <property type="component" value="Unassembled WGS sequence"/>
</dbReference>
<evidence type="ECO:0000256" key="1">
    <source>
        <dbReference type="ARBA" id="ARBA00022723"/>
    </source>
</evidence>
<organism evidence="7 8">
    <name type="scientific">Catenibacillus scindens</name>
    <dbReference type="NCBI Taxonomy" id="673271"/>
    <lineage>
        <taxon>Bacteria</taxon>
        <taxon>Bacillati</taxon>
        <taxon>Bacillota</taxon>
        <taxon>Clostridia</taxon>
        <taxon>Lachnospirales</taxon>
        <taxon>Lachnospiraceae</taxon>
        <taxon>Catenibacillus</taxon>
    </lineage>
</organism>
<comment type="catalytic activity">
    <reaction evidence="4">
        <text>6-methylsalicylate + H(+) = 3-methylphenol + CO2</text>
        <dbReference type="Rhea" id="RHEA:23112"/>
        <dbReference type="ChEBI" id="CHEBI:15378"/>
        <dbReference type="ChEBI" id="CHEBI:16526"/>
        <dbReference type="ChEBI" id="CHEBI:17231"/>
        <dbReference type="ChEBI" id="CHEBI:36658"/>
        <dbReference type="EC" id="4.1.1.52"/>
    </reaction>
    <physiologicalReaction direction="left-to-right" evidence="4">
        <dbReference type="Rhea" id="RHEA:23113"/>
    </physiologicalReaction>
</comment>
<dbReference type="Pfam" id="PF04909">
    <property type="entry name" value="Amidohydro_2"/>
    <property type="match status" value="1"/>
</dbReference>
<feature type="domain" description="Amidohydrolase-related" evidence="6">
    <location>
        <begin position="5"/>
        <end position="300"/>
    </location>
</feature>
<dbReference type="GO" id="GO:0019748">
    <property type="term" value="P:secondary metabolic process"/>
    <property type="evidence" value="ECO:0007669"/>
    <property type="project" value="TreeGrafter"/>
</dbReference>
<name>A0A7W8M6N3_9FIRM</name>
<evidence type="ECO:0000256" key="3">
    <source>
        <dbReference type="ARBA" id="ARBA00023239"/>
    </source>
</evidence>
<keyword evidence="1" id="KW-0479">Metal-binding</keyword>
<dbReference type="EMBL" id="JACHFW010000012">
    <property type="protein sequence ID" value="MBB5265541.1"/>
    <property type="molecule type" value="Genomic_DNA"/>
</dbReference>
<evidence type="ECO:0000256" key="5">
    <source>
        <dbReference type="ARBA" id="ARBA00038889"/>
    </source>
</evidence>
<keyword evidence="7" id="KW-0378">Hydrolase</keyword>
<dbReference type="RefSeq" id="WP_183775484.1">
    <property type="nucleotide sequence ID" value="NZ_JACHFW010000012.1"/>
</dbReference>
<dbReference type="PANTHER" id="PTHR21240:SF29">
    <property type="entry name" value="AMIDOHYDROLASE-RELATED DOMAIN-CONTAINING PROTEIN"/>
    <property type="match status" value="1"/>
</dbReference>
<comment type="caution">
    <text evidence="7">The sequence shown here is derived from an EMBL/GenBank/DDBJ whole genome shotgun (WGS) entry which is preliminary data.</text>
</comment>
<evidence type="ECO:0000259" key="6">
    <source>
        <dbReference type="Pfam" id="PF04909"/>
    </source>
</evidence>
<keyword evidence="8" id="KW-1185">Reference proteome</keyword>
<evidence type="ECO:0000256" key="4">
    <source>
        <dbReference type="ARBA" id="ARBA00036832"/>
    </source>
</evidence>
<proteinExistence type="predicted"/>
<dbReference type="GO" id="GO:0046872">
    <property type="term" value="F:metal ion binding"/>
    <property type="evidence" value="ECO:0007669"/>
    <property type="project" value="UniProtKB-KW"/>
</dbReference>
<evidence type="ECO:0000313" key="7">
    <source>
        <dbReference type="EMBL" id="MBB5265541.1"/>
    </source>
</evidence>
<dbReference type="Gene3D" id="3.20.20.140">
    <property type="entry name" value="Metal-dependent hydrolases"/>
    <property type="match status" value="1"/>
</dbReference>
<dbReference type="GO" id="GO:0005829">
    <property type="term" value="C:cytosol"/>
    <property type="evidence" value="ECO:0007669"/>
    <property type="project" value="TreeGrafter"/>
</dbReference>
<evidence type="ECO:0000313" key="8">
    <source>
        <dbReference type="Proteomes" id="UP000543642"/>
    </source>
</evidence>
<gene>
    <name evidence="7" type="ORF">HNP82_002687</name>
</gene>
<evidence type="ECO:0000256" key="2">
    <source>
        <dbReference type="ARBA" id="ARBA00022833"/>
    </source>
</evidence>
<dbReference type="InterPro" id="IPR006680">
    <property type="entry name" value="Amidohydro-rel"/>
</dbReference>
<dbReference type="GO" id="GO:0047596">
    <property type="term" value="F:6-methylsalicylate decarboxylase activity"/>
    <property type="evidence" value="ECO:0007669"/>
    <property type="project" value="UniProtKB-EC"/>
</dbReference>
<accession>A0A7W8M6N3</accession>
<dbReference type="EC" id="4.1.1.52" evidence="5"/>
<dbReference type="SUPFAM" id="SSF51556">
    <property type="entry name" value="Metallo-dependent hydrolases"/>
    <property type="match status" value="1"/>
</dbReference>
<dbReference type="InterPro" id="IPR032465">
    <property type="entry name" value="ACMSD"/>
</dbReference>
<dbReference type="InterPro" id="IPR032466">
    <property type="entry name" value="Metal_Hydrolase"/>
</dbReference>
<dbReference type="GO" id="GO:0016787">
    <property type="term" value="F:hydrolase activity"/>
    <property type="evidence" value="ECO:0007669"/>
    <property type="project" value="UniProtKB-KW"/>
</dbReference>
<dbReference type="PANTHER" id="PTHR21240">
    <property type="entry name" value="2-AMINO-3-CARBOXYLMUCONATE-6-SEMIALDEHYDE DECARBOXYLASE"/>
    <property type="match status" value="1"/>
</dbReference>
<reference evidence="7 8" key="1">
    <citation type="submission" date="2020-08" db="EMBL/GenBank/DDBJ databases">
        <title>Genomic Encyclopedia of Type Strains, Phase IV (KMG-IV): sequencing the most valuable type-strain genomes for metagenomic binning, comparative biology and taxonomic classification.</title>
        <authorList>
            <person name="Goeker M."/>
        </authorList>
    </citation>
    <scope>NUCLEOTIDE SEQUENCE [LARGE SCALE GENOMIC DNA]</scope>
    <source>
        <strain evidence="7 8">DSM 106146</strain>
    </source>
</reference>
<dbReference type="AlphaFoldDB" id="A0A7W8M6N3"/>
<keyword evidence="3" id="KW-0456">Lyase</keyword>
<protein>
    <recommendedName>
        <fullName evidence="5">6-methylsalicylate decarboxylase</fullName>
        <ecNumber evidence="5">4.1.1.52</ecNumber>
    </recommendedName>
</protein>
<sequence>MKIFDVHTHFTVETGRISEDAEKIGYAVENKSAGEHVKFMERSGIERALLTCPTQKNMDDEDACAAYCRQVNEQGAKLVRDYPERFLFAASLPLPWTKKAVEELEYAVTRLGARAVGLCSNYRGIYLGDPSFEPVFAAIERLGVPVLLHPAAPLVYPKNPVTGKILPMYEFITDTTRTLLDLFAARTLNRHPEVKVVVPHSGSCLPVALDRFYGIMRVKGENVTVPLDQLYFDLACDAFPRGVPILLTLTDPAHILYGTDYPAIPEPVLKGHLHSAMTCPHLQGHVEDVMWGNARKLFGL</sequence>